<evidence type="ECO:0000256" key="2">
    <source>
        <dbReference type="ARBA" id="ARBA00022525"/>
    </source>
</evidence>
<keyword evidence="2" id="KW-0964">Secreted</keyword>
<protein>
    <submittedName>
        <fullName evidence="3">Calcium-binding protein</fullName>
    </submittedName>
</protein>
<sequence length="226" mass="23806">MLYYLSITMMMGAVMGVYVLPSTQYNWSATNVSESWSVYGNNLDNYIIGGNLGDYIDSGAGNDKIDGNPGNDTLNGGTGNDTLLGWTGDDNLIGGSGEDWLEGEAGNDTLNGGASGFRDVLLGGDGNDTYIHYYNDTGLSWIADSSGSSDRIVINDVSSIYDLRFALDSSNANNLVIYTDADAVNGIGDGVVIQDYFSGGGHGAGEVEYIQVGSYTTSLWGFLGLP</sequence>
<proteinExistence type="predicted"/>
<name>A0ABW0G597_9PROT</name>
<evidence type="ECO:0000313" key="3">
    <source>
        <dbReference type="EMBL" id="MFC5356185.1"/>
    </source>
</evidence>
<comment type="caution">
    <text evidence="3">The sequence shown here is derived from an EMBL/GenBank/DDBJ whole genome shotgun (WGS) entry which is preliminary data.</text>
</comment>
<dbReference type="InterPro" id="IPR050557">
    <property type="entry name" value="RTX_toxin/Mannuronan_C5-epim"/>
</dbReference>
<dbReference type="PANTHER" id="PTHR38340:SF1">
    <property type="entry name" value="S-LAYER PROTEIN"/>
    <property type="match status" value="1"/>
</dbReference>
<evidence type="ECO:0000256" key="1">
    <source>
        <dbReference type="ARBA" id="ARBA00004613"/>
    </source>
</evidence>
<gene>
    <name evidence="3" type="ORF">ACFPMG_14335</name>
</gene>
<dbReference type="InterPro" id="IPR011049">
    <property type="entry name" value="Serralysin-like_metalloprot_C"/>
</dbReference>
<evidence type="ECO:0000313" key="4">
    <source>
        <dbReference type="Proteomes" id="UP001596166"/>
    </source>
</evidence>
<reference evidence="4" key="1">
    <citation type="journal article" date="2019" name="Int. J. Syst. Evol. Microbiol.">
        <title>The Global Catalogue of Microorganisms (GCM) 10K type strain sequencing project: providing services to taxonomists for standard genome sequencing and annotation.</title>
        <authorList>
            <consortium name="The Broad Institute Genomics Platform"/>
            <consortium name="The Broad Institute Genome Sequencing Center for Infectious Disease"/>
            <person name="Wu L."/>
            <person name="Ma J."/>
        </authorList>
    </citation>
    <scope>NUCLEOTIDE SEQUENCE [LARGE SCALE GENOMIC DNA]</scope>
    <source>
        <strain evidence="4">CCUG 58760</strain>
    </source>
</reference>
<dbReference type="PROSITE" id="PS00330">
    <property type="entry name" value="HEMOLYSIN_CALCIUM"/>
    <property type="match status" value="2"/>
</dbReference>
<dbReference type="RefSeq" id="WP_376995767.1">
    <property type="nucleotide sequence ID" value="NZ_JBHSLC010000023.1"/>
</dbReference>
<dbReference type="InterPro" id="IPR001343">
    <property type="entry name" value="Hemolysn_Ca-bd"/>
</dbReference>
<accession>A0ABW0G597</accession>
<dbReference type="Gene3D" id="2.150.10.10">
    <property type="entry name" value="Serralysin-like metalloprotease, C-terminal"/>
    <property type="match status" value="2"/>
</dbReference>
<comment type="subcellular location">
    <subcellularLocation>
        <location evidence="1">Secreted</location>
    </subcellularLocation>
</comment>
<dbReference type="Pfam" id="PF00353">
    <property type="entry name" value="HemolysinCabind"/>
    <property type="match status" value="2"/>
</dbReference>
<dbReference type="Proteomes" id="UP001596166">
    <property type="component" value="Unassembled WGS sequence"/>
</dbReference>
<dbReference type="PANTHER" id="PTHR38340">
    <property type="entry name" value="S-LAYER PROTEIN"/>
    <property type="match status" value="1"/>
</dbReference>
<dbReference type="EMBL" id="JBHSLC010000023">
    <property type="protein sequence ID" value="MFC5356185.1"/>
    <property type="molecule type" value="Genomic_DNA"/>
</dbReference>
<keyword evidence="4" id="KW-1185">Reference proteome</keyword>
<dbReference type="InterPro" id="IPR018511">
    <property type="entry name" value="Hemolysin-typ_Ca-bd_CS"/>
</dbReference>
<dbReference type="SUPFAM" id="SSF51120">
    <property type="entry name" value="beta-Roll"/>
    <property type="match status" value="1"/>
</dbReference>
<organism evidence="3 4">
    <name type="scientific">Azospirillum himalayense</name>
    <dbReference type="NCBI Taxonomy" id="654847"/>
    <lineage>
        <taxon>Bacteria</taxon>
        <taxon>Pseudomonadati</taxon>
        <taxon>Pseudomonadota</taxon>
        <taxon>Alphaproteobacteria</taxon>
        <taxon>Rhodospirillales</taxon>
        <taxon>Azospirillaceae</taxon>
        <taxon>Azospirillum</taxon>
    </lineage>
</organism>
<dbReference type="PRINTS" id="PR00313">
    <property type="entry name" value="CABNDNGRPT"/>
</dbReference>